<dbReference type="InterPro" id="IPR013517">
    <property type="entry name" value="FG-GAP"/>
</dbReference>
<comment type="caution">
    <text evidence="5">The sequence shown here is derived from an EMBL/GenBank/DDBJ whole genome shotgun (WGS) entry which is preliminary data.</text>
</comment>
<dbReference type="GO" id="GO:0005975">
    <property type="term" value="P:carbohydrate metabolic process"/>
    <property type="evidence" value="ECO:0007669"/>
    <property type="project" value="UniProtKB-ARBA"/>
</dbReference>
<dbReference type="OrthoDB" id="5145222at2"/>
<dbReference type="PANTHER" id="PTHR45460">
    <property type="entry name" value="SIMILAR TO CYSTEINE PROTEINASE"/>
    <property type="match status" value="1"/>
</dbReference>
<evidence type="ECO:0000256" key="2">
    <source>
        <dbReference type="SAM" id="MobiDB-lite"/>
    </source>
</evidence>
<feature type="domain" description="DUF11" evidence="4">
    <location>
        <begin position="567"/>
        <end position="685"/>
    </location>
</feature>
<keyword evidence="1 3" id="KW-0732">Signal</keyword>
<accession>A0A3A5HID3</accession>
<feature type="region of interest" description="Disordered" evidence="2">
    <location>
        <begin position="461"/>
        <end position="492"/>
    </location>
</feature>
<feature type="chain" id="PRO_5039627516" evidence="3">
    <location>
        <begin position="29"/>
        <end position="691"/>
    </location>
</feature>
<dbReference type="InterPro" id="IPR001434">
    <property type="entry name" value="OmcB-like_DUF11"/>
</dbReference>
<dbReference type="Gene3D" id="2.60.40.10">
    <property type="entry name" value="Immunoglobulins"/>
    <property type="match status" value="1"/>
</dbReference>
<dbReference type="Proteomes" id="UP000276542">
    <property type="component" value="Unassembled WGS sequence"/>
</dbReference>
<dbReference type="InterPro" id="IPR028994">
    <property type="entry name" value="Integrin_alpha_N"/>
</dbReference>
<keyword evidence="6" id="KW-1185">Reference proteome</keyword>
<dbReference type="InterPro" id="IPR013783">
    <property type="entry name" value="Ig-like_fold"/>
</dbReference>
<name>A0A3A5HID3_9ACTN</name>
<gene>
    <name evidence="5" type="ORF">D4739_16475</name>
</gene>
<evidence type="ECO:0000313" key="6">
    <source>
        <dbReference type="Proteomes" id="UP000276542"/>
    </source>
</evidence>
<sequence length="691" mass="69553">MRSARYLSAVIAAVTGGATLFVGPAATASGDIVPSFHPYVAINPGSQAEGVATGDVTGDGLPDLLVTTGYDASPATDFNLLVYPQQGGGGLDAPAVLATGAAYGSSMAVEVADLDGDGDLDAAVVTTEGVMIFAQGPEGLSFSWTVPVEEARHAEAVDVTEDGLPDLVVNTRYGIEVWWAIAGDFMPSPRGSQLSGSPETEVEVADVTGDGLADVVGAGAGSIRVWAQLPDHGFAGAVTYASGGVAPWTGVNGLATGDIDGDGLQDVVASVGGNRPNAWLVTRSQQPDGTLGPAVRLDSYDIPESVEVADVTGDGRGDIVVAHGGWNRIGVFPQAVPGTLPHGESLFEIPYASHYDPKGLAIGDVSDDGLADLMLTDYNHGLVLLRGATPAEDTTPPDTWFTAGPSGVHRSRTATFSFAASEAGATFECALDSTTAWQACAPGVIYTDLTAGSHLLRVRASDSAGNTDPTPALRSFTVDGPDTTIGSGPTGTVRDTSATFGFTASPAAASFQCSIDTGTWQACTSPTTYSGLTTGASHQFRVRGVNTEGLVDGTPASRSFTVDAAADLATGLTVTPDRAKKGAVAIWTAQVTNTGPQTAAAVTLSQGLPSGLTLQSVTTTAGSCSAAGAPATVQCNLGSLAPGATVTVTVRTTVTASKGALASTVVAQAPTWDMDPADNSGSATVTVGGGR</sequence>
<dbReference type="Pfam" id="PF13517">
    <property type="entry name" value="FG-GAP_3"/>
    <property type="match status" value="2"/>
</dbReference>
<protein>
    <submittedName>
        <fullName evidence="5">DUF11 domain-containing protein</fullName>
    </submittedName>
</protein>
<dbReference type="NCBIfam" id="TIGR01451">
    <property type="entry name" value="B_ant_repeat"/>
    <property type="match status" value="1"/>
</dbReference>
<dbReference type="Pfam" id="PF01345">
    <property type="entry name" value="DUF11"/>
    <property type="match status" value="1"/>
</dbReference>
<dbReference type="InterPro" id="IPR047589">
    <property type="entry name" value="DUF11_rpt"/>
</dbReference>
<dbReference type="SUPFAM" id="SSF69318">
    <property type="entry name" value="Integrin alpha N-terminal domain"/>
    <property type="match status" value="2"/>
</dbReference>
<evidence type="ECO:0000256" key="1">
    <source>
        <dbReference type="ARBA" id="ARBA00022729"/>
    </source>
</evidence>
<dbReference type="EMBL" id="QYRP01000002">
    <property type="protein sequence ID" value="RJS47650.1"/>
    <property type="molecule type" value="Genomic_DNA"/>
</dbReference>
<dbReference type="Gene3D" id="2.130.10.130">
    <property type="entry name" value="Integrin alpha, N-terminal"/>
    <property type="match status" value="2"/>
</dbReference>
<evidence type="ECO:0000256" key="3">
    <source>
        <dbReference type="SAM" id="SignalP"/>
    </source>
</evidence>
<dbReference type="AlphaFoldDB" id="A0A3A5HID3"/>
<feature type="signal peptide" evidence="3">
    <location>
        <begin position="1"/>
        <end position="28"/>
    </location>
</feature>
<dbReference type="PANTHER" id="PTHR45460:SF2">
    <property type="entry name" value="ALPHA 1,3 GLUCANASE, GH71 FAMILY (EUROFUNG)"/>
    <property type="match status" value="1"/>
</dbReference>
<dbReference type="RefSeq" id="WP_120061612.1">
    <property type="nucleotide sequence ID" value="NZ_QYRP01000002.1"/>
</dbReference>
<evidence type="ECO:0000259" key="4">
    <source>
        <dbReference type="Pfam" id="PF01345"/>
    </source>
</evidence>
<evidence type="ECO:0000313" key="5">
    <source>
        <dbReference type="EMBL" id="RJS47650.1"/>
    </source>
</evidence>
<proteinExistence type="predicted"/>
<reference evidence="6" key="1">
    <citation type="submission" date="2018-09" db="EMBL/GenBank/DDBJ databases">
        <authorList>
            <person name="Zhu H."/>
        </authorList>
    </citation>
    <scope>NUCLEOTIDE SEQUENCE [LARGE SCALE GENOMIC DNA]</scope>
    <source>
        <strain evidence="6">K1W22B-1</strain>
    </source>
</reference>
<organism evidence="5 6">
    <name type="scientific">Nocardioides cavernaquae</name>
    <dbReference type="NCBI Taxonomy" id="2321396"/>
    <lineage>
        <taxon>Bacteria</taxon>
        <taxon>Bacillati</taxon>
        <taxon>Actinomycetota</taxon>
        <taxon>Actinomycetes</taxon>
        <taxon>Propionibacteriales</taxon>
        <taxon>Nocardioidaceae</taxon>
        <taxon>Nocardioides</taxon>
    </lineage>
</organism>